<evidence type="ECO:0000313" key="1">
    <source>
        <dbReference type="EMBL" id="BDI29626.1"/>
    </source>
</evidence>
<dbReference type="Proteomes" id="UP000287394">
    <property type="component" value="Chromosome"/>
</dbReference>
<dbReference type="AlphaFoldDB" id="A0A402CYY4"/>
<sequence>MSARPPGMRVILTQAAPVTTLRMDTMTGAGRATTADLTAGTARVVTTAEAAGAGTAAAASAAIAAEAEGVMAAEAETAGVEAEAVIESRRSNPADCVP</sequence>
<protein>
    <submittedName>
        <fullName evidence="1">Uncharacterized protein</fullName>
    </submittedName>
</protein>
<keyword evidence="2" id="KW-1185">Reference proteome</keyword>
<dbReference type="EMBL" id="AP025739">
    <property type="protein sequence ID" value="BDI29626.1"/>
    <property type="molecule type" value="Genomic_DNA"/>
</dbReference>
<reference evidence="1 2" key="1">
    <citation type="journal article" date="2019" name="Int. J. Syst. Evol. Microbiol.">
        <title>Capsulimonas corticalis gen. nov., sp. nov., an aerobic capsulated bacterium, of a novel bacterial order, Capsulimonadales ord. nov., of the class Armatimonadia of the phylum Armatimonadetes.</title>
        <authorList>
            <person name="Li J."/>
            <person name="Kudo C."/>
            <person name="Tonouchi A."/>
        </authorList>
    </citation>
    <scope>NUCLEOTIDE SEQUENCE [LARGE SCALE GENOMIC DNA]</scope>
    <source>
        <strain evidence="1 2">AX-7</strain>
    </source>
</reference>
<dbReference type="KEGG" id="ccot:CCAX7_16770"/>
<name>A0A402CYY4_9BACT</name>
<proteinExistence type="predicted"/>
<organism evidence="1 2">
    <name type="scientific">Capsulimonas corticalis</name>
    <dbReference type="NCBI Taxonomy" id="2219043"/>
    <lineage>
        <taxon>Bacteria</taxon>
        <taxon>Bacillati</taxon>
        <taxon>Armatimonadota</taxon>
        <taxon>Armatimonadia</taxon>
        <taxon>Capsulimonadales</taxon>
        <taxon>Capsulimonadaceae</taxon>
        <taxon>Capsulimonas</taxon>
    </lineage>
</organism>
<gene>
    <name evidence="1" type="ORF">CCAX7_16770</name>
</gene>
<evidence type="ECO:0000313" key="2">
    <source>
        <dbReference type="Proteomes" id="UP000287394"/>
    </source>
</evidence>
<accession>A0A402CYY4</accession>